<gene>
    <name evidence="4" type="ORF">HF577_06775</name>
</gene>
<sequence>MLATYIRNIGPFRFLVALLATSVITFNLVTLDFQFADQISSVVAALLAVLSLGGLGNPSPKLTIEEGIRKIAEEVRDVWKEQERKRGLSDTSFIPLRVKIISGLDARHGEVSAFLATPAKSPLWNLEDMRRSCAAVVYRSDVRRVVIFGEEGTGKSTLAVALTLGLIERYFTKRGDLVPLCLSLNSWDARRDSFEDWLNRRLETTYPILRSFRRGPDGIARTLTNSEQFVFVLDSLDEIADGSDVTGALQRIEEFFPERQRLCILARDHIYERVRLRNTAKLRLCRSTRDDVRRYLGALSARDQADGGLDALRAAIRSGRAAHRSAIVRVLRTPLYLRSAYNAIIDENVTAHELLDTAEQGGERGLKERLLAAEVDRAFTRAPILQKPRALYWLMYMARDMERRNYVSYAWWRVGDAIPRAALAAMAASLIAPAYLLAIVMPVGLTRGLAIGAGTGAILGILRGYPVGLRHVAVAAPIAWVEVFILAVLVHPPVQAVADATQLAVAIGLVLLLKERLVVDRPTVAALTAVGIAAVTALVVSVVSQVTGLQDQYRSPPDIVIGVLFGIGIAVIAARLLIERPRTQMRASRIRLTPAPRITSPIWPILAAVLPASLIGVGGGIGGTIRYGQEYGLSLMYFFGLTIGVPVGLIGGLVKWLSLPLAAGSPLEGSSPSSVEGAPLRSDRIVALLSIVSLATAATGTIAIAISYLTGPLAVIHAVNSPGFSLEPAQGILYGLTMGVIVACFFTAWPTYFIAHMWLLCLGRRYPLQHQTFLDALVNANLMRNEGPLLYFRHRELQSYLGRTTRTVNPAVAADQEAGSSATSSTPPARRSVRPRT</sequence>
<feature type="transmembrane region" description="Helical" evidence="2">
    <location>
        <begin position="472"/>
        <end position="490"/>
    </location>
</feature>
<feature type="transmembrane region" description="Helical" evidence="2">
    <location>
        <begin position="496"/>
        <end position="513"/>
    </location>
</feature>
<feature type="transmembrane region" description="Helical" evidence="2">
    <location>
        <begin position="635"/>
        <end position="657"/>
    </location>
</feature>
<dbReference type="Gene3D" id="3.40.50.300">
    <property type="entry name" value="P-loop containing nucleotide triphosphate hydrolases"/>
    <property type="match status" value="1"/>
</dbReference>
<evidence type="ECO:0000259" key="3">
    <source>
        <dbReference type="PROSITE" id="PS50837"/>
    </source>
</evidence>
<feature type="domain" description="NACHT" evidence="3">
    <location>
        <begin position="143"/>
        <end position="239"/>
    </location>
</feature>
<organism evidence="4 5">
    <name type="scientific">Pseudonocardia xinjiangensis</name>
    <dbReference type="NCBI Taxonomy" id="75289"/>
    <lineage>
        <taxon>Bacteria</taxon>
        <taxon>Bacillati</taxon>
        <taxon>Actinomycetota</taxon>
        <taxon>Actinomycetes</taxon>
        <taxon>Pseudonocardiales</taxon>
        <taxon>Pseudonocardiaceae</taxon>
        <taxon>Pseudonocardia</taxon>
    </lineage>
</organism>
<dbReference type="SUPFAM" id="SSF52540">
    <property type="entry name" value="P-loop containing nucleoside triphosphate hydrolases"/>
    <property type="match status" value="1"/>
</dbReference>
<reference evidence="4 5" key="1">
    <citation type="submission" date="2020-04" db="EMBL/GenBank/DDBJ databases">
        <authorList>
            <person name="Klaysubun C."/>
            <person name="Duangmal K."/>
            <person name="Lipun K."/>
        </authorList>
    </citation>
    <scope>NUCLEOTIDE SEQUENCE [LARGE SCALE GENOMIC DNA]</scope>
    <source>
        <strain evidence="4 5">JCM 11839</strain>
    </source>
</reference>
<feature type="transmembrane region" description="Helical" evidence="2">
    <location>
        <begin position="421"/>
        <end position="441"/>
    </location>
</feature>
<accession>A0ABX1R8T9</accession>
<proteinExistence type="predicted"/>
<protein>
    <recommendedName>
        <fullName evidence="3">NACHT domain-containing protein</fullName>
    </recommendedName>
</protein>
<feature type="transmembrane region" description="Helical" evidence="2">
    <location>
        <begin position="685"/>
        <end position="711"/>
    </location>
</feature>
<dbReference type="InterPro" id="IPR027417">
    <property type="entry name" value="P-loop_NTPase"/>
</dbReference>
<feature type="transmembrane region" description="Helical" evidence="2">
    <location>
        <begin position="598"/>
        <end position="623"/>
    </location>
</feature>
<name>A0ABX1R8T9_9PSEU</name>
<feature type="region of interest" description="Disordered" evidence="1">
    <location>
        <begin position="813"/>
        <end position="837"/>
    </location>
</feature>
<dbReference type="RefSeq" id="WP_169394868.1">
    <property type="nucleotide sequence ID" value="NZ_BAAAJH010000025.1"/>
</dbReference>
<dbReference type="InterPro" id="IPR025662">
    <property type="entry name" value="Sigma_54_int_dom_ATP-bd_1"/>
</dbReference>
<evidence type="ECO:0000313" key="5">
    <source>
        <dbReference type="Proteomes" id="UP001296706"/>
    </source>
</evidence>
<keyword evidence="2" id="KW-0812">Transmembrane</keyword>
<dbReference type="Proteomes" id="UP001296706">
    <property type="component" value="Unassembled WGS sequence"/>
</dbReference>
<feature type="transmembrane region" description="Helical" evidence="2">
    <location>
        <begin position="525"/>
        <end position="547"/>
    </location>
</feature>
<dbReference type="PROSITE" id="PS00675">
    <property type="entry name" value="SIGMA54_INTERACT_1"/>
    <property type="match status" value="1"/>
</dbReference>
<evidence type="ECO:0000256" key="1">
    <source>
        <dbReference type="SAM" id="MobiDB-lite"/>
    </source>
</evidence>
<evidence type="ECO:0000256" key="2">
    <source>
        <dbReference type="SAM" id="Phobius"/>
    </source>
</evidence>
<feature type="transmembrane region" description="Helical" evidence="2">
    <location>
        <begin position="12"/>
        <end position="29"/>
    </location>
</feature>
<evidence type="ECO:0000313" key="4">
    <source>
        <dbReference type="EMBL" id="NMH76803.1"/>
    </source>
</evidence>
<feature type="transmembrane region" description="Helical" evidence="2">
    <location>
        <begin position="731"/>
        <end position="755"/>
    </location>
</feature>
<keyword evidence="5" id="KW-1185">Reference proteome</keyword>
<feature type="transmembrane region" description="Helical" evidence="2">
    <location>
        <begin position="559"/>
        <end position="578"/>
    </location>
</feature>
<dbReference type="InterPro" id="IPR007111">
    <property type="entry name" value="NACHT_NTPase"/>
</dbReference>
<dbReference type="EMBL" id="JAAXKY010000013">
    <property type="protein sequence ID" value="NMH76803.1"/>
    <property type="molecule type" value="Genomic_DNA"/>
</dbReference>
<keyword evidence="2" id="KW-0472">Membrane</keyword>
<dbReference type="PROSITE" id="PS50837">
    <property type="entry name" value="NACHT"/>
    <property type="match status" value="1"/>
</dbReference>
<comment type="caution">
    <text evidence="4">The sequence shown here is derived from an EMBL/GenBank/DDBJ whole genome shotgun (WGS) entry which is preliminary data.</text>
</comment>
<feature type="compositionally biased region" description="Low complexity" evidence="1">
    <location>
        <begin position="820"/>
        <end position="830"/>
    </location>
</feature>
<keyword evidence="2" id="KW-1133">Transmembrane helix</keyword>